<accession>A0A813HDY7</accession>
<evidence type="ECO:0000256" key="1">
    <source>
        <dbReference type="SAM" id="MobiDB-lite"/>
    </source>
</evidence>
<reference evidence="2" key="1">
    <citation type="submission" date="2021-02" db="EMBL/GenBank/DDBJ databases">
        <authorList>
            <person name="Dougan E. K."/>
            <person name="Rhodes N."/>
            <person name="Thang M."/>
            <person name="Chan C."/>
        </authorList>
    </citation>
    <scope>NUCLEOTIDE SEQUENCE</scope>
</reference>
<keyword evidence="3" id="KW-1185">Reference proteome</keyword>
<dbReference type="AlphaFoldDB" id="A0A813HDY7"/>
<gene>
    <name evidence="2" type="ORF">PGLA1383_LOCUS51319</name>
</gene>
<name>A0A813HDY7_POLGL</name>
<feature type="compositionally biased region" description="Low complexity" evidence="1">
    <location>
        <begin position="18"/>
        <end position="44"/>
    </location>
</feature>
<evidence type="ECO:0000313" key="3">
    <source>
        <dbReference type="Proteomes" id="UP000654075"/>
    </source>
</evidence>
<organism evidence="2 3">
    <name type="scientific">Polarella glacialis</name>
    <name type="common">Dinoflagellate</name>
    <dbReference type="NCBI Taxonomy" id="89957"/>
    <lineage>
        <taxon>Eukaryota</taxon>
        <taxon>Sar</taxon>
        <taxon>Alveolata</taxon>
        <taxon>Dinophyceae</taxon>
        <taxon>Suessiales</taxon>
        <taxon>Suessiaceae</taxon>
        <taxon>Polarella</taxon>
    </lineage>
</organism>
<feature type="region of interest" description="Disordered" evidence="1">
    <location>
        <begin position="1"/>
        <end position="70"/>
    </location>
</feature>
<dbReference type="OrthoDB" id="10687661at2759"/>
<feature type="non-terminal residue" evidence="2">
    <location>
        <position position="284"/>
    </location>
</feature>
<dbReference type="EMBL" id="CAJNNV010031342">
    <property type="protein sequence ID" value="CAE8635745.1"/>
    <property type="molecule type" value="Genomic_DNA"/>
</dbReference>
<dbReference type="Proteomes" id="UP000654075">
    <property type="component" value="Unassembled WGS sequence"/>
</dbReference>
<comment type="caution">
    <text evidence="2">The sequence shown here is derived from an EMBL/GenBank/DDBJ whole genome shotgun (WGS) entry which is preliminary data.</text>
</comment>
<protein>
    <submittedName>
        <fullName evidence="2">Uncharacterized protein</fullName>
    </submittedName>
</protein>
<sequence length="284" mass="30357">PRPPAHPPGVSVRPSPLGVRPPRAPASPGSGPGLSPSGSVSGSPEPDTPRATSRDRQSFVVPEEQPLRPQTHCGIVRRSWVDEEVGAVDEMGRRGAAALEELLSGCRSCLKLRLKLEHSERARVKAQEQFARAQRESLMLRRRCVEQEEGGGSSPSRAASLGAAAVGSEVLNISTGALTITAEHSPVISDASAKAAMDEDVTRTLEGYRREVSLLQQQLLERSAREADLQEQLRQQRLEHDAAKQDFEVQVSSLLCDLGDLEAQNRTLLGASSSSGHGASDSGL</sequence>
<proteinExistence type="predicted"/>
<evidence type="ECO:0000313" key="2">
    <source>
        <dbReference type="EMBL" id="CAE8635745.1"/>
    </source>
</evidence>